<organism evidence="2 3">
    <name type="scientific">Caldibacillus debilis</name>
    <dbReference type="NCBI Taxonomy" id="301148"/>
    <lineage>
        <taxon>Bacteria</taxon>
        <taxon>Bacillati</taxon>
        <taxon>Bacillota</taxon>
        <taxon>Bacilli</taxon>
        <taxon>Bacillales</taxon>
        <taxon>Bacillaceae</taxon>
        <taxon>Caldibacillus</taxon>
    </lineage>
</organism>
<dbReference type="STRING" id="301148.B4135_1089"/>
<comment type="caution">
    <text evidence="2">The sequence shown here is derived from an EMBL/GenBank/DDBJ whole genome shotgun (WGS) entry which is preliminary data.</text>
</comment>
<sequence>MGKRFSARRQEGHETVHAWMPIREARDKMVSDARRNQKEDGGKHAA</sequence>
<feature type="compositionally biased region" description="Basic and acidic residues" evidence="1">
    <location>
        <begin position="23"/>
        <end position="46"/>
    </location>
</feature>
<feature type="region of interest" description="Disordered" evidence="1">
    <location>
        <begin position="1"/>
        <end position="46"/>
    </location>
</feature>
<evidence type="ECO:0000313" key="2">
    <source>
        <dbReference type="EMBL" id="KYD22606.1"/>
    </source>
</evidence>
<evidence type="ECO:0000313" key="3">
    <source>
        <dbReference type="Proteomes" id="UP000075683"/>
    </source>
</evidence>
<protein>
    <submittedName>
        <fullName evidence="2">Uncharacterized protein</fullName>
    </submittedName>
</protein>
<dbReference type="EMBL" id="LQYT01000009">
    <property type="protein sequence ID" value="KYD22606.1"/>
    <property type="molecule type" value="Genomic_DNA"/>
</dbReference>
<gene>
    <name evidence="2" type="ORF">B4135_1089</name>
</gene>
<proteinExistence type="predicted"/>
<dbReference type="Proteomes" id="UP000075683">
    <property type="component" value="Unassembled WGS sequence"/>
</dbReference>
<reference evidence="2 3" key="1">
    <citation type="submission" date="2016-01" db="EMBL/GenBank/DDBJ databases">
        <title>Draft Genome Sequences of Seven Thermophilic Sporeformers Isolated from Foods.</title>
        <authorList>
            <person name="Berendsen E.M."/>
            <person name="Wells-Bennik M.H."/>
            <person name="Krawcyk A.O."/>
            <person name="De Jong A."/>
            <person name="Holsappel S."/>
            <person name="Eijlander R.T."/>
            <person name="Kuipers O.P."/>
        </authorList>
    </citation>
    <scope>NUCLEOTIDE SEQUENCE [LARGE SCALE GENOMIC DNA]</scope>
    <source>
        <strain evidence="2 3">B4135</strain>
    </source>
</reference>
<name>A0A150MDS2_9BACI</name>
<dbReference type="AlphaFoldDB" id="A0A150MDS2"/>
<accession>A0A150MDS2</accession>
<evidence type="ECO:0000256" key="1">
    <source>
        <dbReference type="SAM" id="MobiDB-lite"/>
    </source>
</evidence>